<evidence type="ECO:0000256" key="1">
    <source>
        <dbReference type="ARBA" id="ARBA00023015"/>
    </source>
</evidence>
<evidence type="ECO:0000256" key="2">
    <source>
        <dbReference type="ARBA" id="ARBA00023125"/>
    </source>
</evidence>
<keyword evidence="1" id="KW-0805">Transcription regulation</keyword>
<dbReference type="SUPFAM" id="SSF46689">
    <property type="entry name" value="Homeodomain-like"/>
    <property type="match status" value="1"/>
</dbReference>
<evidence type="ECO:0000256" key="3">
    <source>
        <dbReference type="ARBA" id="ARBA00023163"/>
    </source>
</evidence>
<dbReference type="RefSeq" id="WP_076671108.1">
    <property type="nucleotide sequence ID" value="NZ_FTPP01000003.1"/>
</dbReference>
<dbReference type="GO" id="GO:0003677">
    <property type="term" value="F:DNA binding"/>
    <property type="evidence" value="ECO:0007669"/>
    <property type="project" value="UniProtKB-UniRule"/>
</dbReference>
<dbReference type="InterPro" id="IPR001387">
    <property type="entry name" value="Cro/C1-type_HTH"/>
</dbReference>
<dbReference type="PANTHER" id="PTHR47506:SF1">
    <property type="entry name" value="HTH-TYPE TRANSCRIPTIONAL REGULATOR YJDC"/>
    <property type="match status" value="1"/>
</dbReference>
<dbReference type="EMBL" id="FTPP01000003">
    <property type="protein sequence ID" value="SIT93914.1"/>
    <property type="molecule type" value="Genomic_DNA"/>
</dbReference>
<evidence type="ECO:0000313" key="7">
    <source>
        <dbReference type="EMBL" id="SIT93914.1"/>
    </source>
</evidence>
<dbReference type="Pfam" id="PF00440">
    <property type="entry name" value="TetR_N"/>
    <property type="match status" value="1"/>
</dbReference>
<feature type="DNA-binding region" description="H-T-H motif" evidence="4">
    <location>
        <begin position="28"/>
        <end position="47"/>
    </location>
</feature>
<dbReference type="InterPro" id="IPR036271">
    <property type="entry name" value="Tet_transcr_reg_TetR-rel_C_sf"/>
</dbReference>
<reference evidence="8" key="1">
    <citation type="submission" date="2017-01" db="EMBL/GenBank/DDBJ databases">
        <authorList>
            <person name="Varghese N."/>
            <person name="Submissions S."/>
        </authorList>
    </citation>
    <scope>NUCLEOTIDE SEQUENCE [LARGE SCALE GENOMIC DNA]</scope>
    <source>
        <strain evidence="8">LP100</strain>
    </source>
</reference>
<feature type="domain" description="HTH tetR-type" evidence="6">
    <location>
        <begin position="5"/>
        <end position="65"/>
    </location>
</feature>
<dbReference type="PROSITE" id="PS50943">
    <property type="entry name" value="HTH_CROC1"/>
    <property type="match status" value="1"/>
</dbReference>
<proteinExistence type="predicted"/>
<accession>A0A1R3XQA1</accession>
<name>A0A1R3XQA1_9BACT</name>
<dbReference type="Gene3D" id="1.10.357.10">
    <property type="entry name" value="Tetracycline Repressor, domain 2"/>
    <property type="match status" value="1"/>
</dbReference>
<dbReference type="PROSITE" id="PS50977">
    <property type="entry name" value="HTH_TETR_2"/>
    <property type="match status" value="1"/>
</dbReference>
<dbReference type="PANTHER" id="PTHR47506">
    <property type="entry name" value="TRANSCRIPTIONAL REGULATORY PROTEIN"/>
    <property type="match status" value="1"/>
</dbReference>
<dbReference type="Gene3D" id="1.10.10.60">
    <property type="entry name" value="Homeodomain-like"/>
    <property type="match status" value="1"/>
</dbReference>
<keyword evidence="8" id="KW-1185">Reference proteome</keyword>
<evidence type="ECO:0000259" key="6">
    <source>
        <dbReference type="PROSITE" id="PS50977"/>
    </source>
</evidence>
<dbReference type="InterPro" id="IPR009057">
    <property type="entry name" value="Homeodomain-like_sf"/>
</dbReference>
<dbReference type="SUPFAM" id="SSF48498">
    <property type="entry name" value="Tetracyclin repressor-like, C-terminal domain"/>
    <property type="match status" value="1"/>
</dbReference>
<keyword evidence="3" id="KW-0804">Transcription</keyword>
<dbReference type="InterPro" id="IPR001647">
    <property type="entry name" value="HTH_TetR"/>
</dbReference>
<dbReference type="OrthoDB" id="881297at2"/>
<evidence type="ECO:0000313" key="8">
    <source>
        <dbReference type="Proteomes" id="UP000187181"/>
    </source>
</evidence>
<organism evidence="7 8">
    <name type="scientific">Pontibacter indicus</name>
    <dbReference type="NCBI Taxonomy" id="1317125"/>
    <lineage>
        <taxon>Bacteria</taxon>
        <taxon>Pseudomonadati</taxon>
        <taxon>Bacteroidota</taxon>
        <taxon>Cytophagia</taxon>
        <taxon>Cytophagales</taxon>
        <taxon>Hymenobacteraceae</taxon>
        <taxon>Pontibacter</taxon>
    </lineage>
</organism>
<sequence>MDITNTPKALILQEAQQQFFNQGYSKVLMADLAKQLGMSKKTLYQYFRGKEELLHAVIKHYLEALQHEVENLLQQEEADFTRKAEEVFRTVGQRFARINGQLLTDIRKHTPKTWQLLQQYRTEAAFKRFRTLLEEGSRKGYIRKDANISLAVLLYASALEKILDPEFISQVPPELMQAIDYTPSAVYEGLANLIFHGLLEKK</sequence>
<gene>
    <name evidence="7" type="ORF">SAMN05444128_3327</name>
</gene>
<protein>
    <submittedName>
        <fullName evidence="7">Transcriptional regulator, TetR family</fullName>
    </submittedName>
</protein>
<dbReference type="AlphaFoldDB" id="A0A1R3XQA1"/>
<evidence type="ECO:0000259" key="5">
    <source>
        <dbReference type="PROSITE" id="PS50943"/>
    </source>
</evidence>
<dbReference type="Proteomes" id="UP000187181">
    <property type="component" value="Unassembled WGS sequence"/>
</dbReference>
<keyword evidence="2 4" id="KW-0238">DNA-binding</keyword>
<dbReference type="PRINTS" id="PR00455">
    <property type="entry name" value="HTHTETR"/>
</dbReference>
<evidence type="ECO:0000256" key="4">
    <source>
        <dbReference type="PROSITE-ProRule" id="PRU00335"/>
    </source>
</evidence>
<feature type="domain" description="HTH cro/C1-type" evidence="5">
    <location>
        <begin position="29"/>
        <end position="72"/>
    </location>
</feature>
<dbReference type="STRING" id="1317125.SAMN05444128_3327"/>